<organism evidence="6 7">
    <name type="scientific">Rhinocladiella mackenziei CBS 650.93</name>
    <dbReference type="NCBI Taxonomy" id="1442369"/>
    <lineage>
        <taxon>Eukaryota</taxon>
        <taxon>Fungi</taxon>
        <taxon>Dikarya</taxon>
        <taxon>Ascomycota</taxon>
        <taxon>Pezizomycotina</taxon>
        <taxon>Eurotiomycetes</taxon>
        <taxon>Chaetothyriomycetidae</taxon>
        <taxon>Chaetothyriales</taxon>
        <taxon>Herpotrichiellaceae</taxon>
        <taxon>Rhinocladiella</taxon>
    </lineage>
</organism>
<evidence type="ECO:0000256" key="2">
    <source>
        <dbReference type="ARBA" id="ARBA00023125"/>
    </source>
</evidence>
<protein>
    <recommendedName>
        <fullName evidence="5">Zn(2)-C6 fungal-type domain-containing protein</fullName>
    </recommendedName>
</protein>
<dbReference type="Proteomes" id="UP000053617">
    <property type="component" value="Unassembled WGS sequence"/>
</dbReference>
<proteinExistence type="predicted"/>
<keyword evidence="1" id="KW-0805">Transcription regulation</keyword>
<evidence type="ECO:0000313" key="7">
    <source>
        <dbReference type="Proteomes" id="UP000053617"/>
    </source>
</evidence>
<dbReference type="PROSITE" id="PS50048">
    <property type="entry name" value="ZN2_CY6_FUNGAL_2"/>
    <property type="match status" value="1"/>
</dbReference>
<evidence type="ECO:0000256" key="1">
    <source>
        <dbReference type="ARBA" id="ARBA00023015"/>
    </source>
</evidence>
<dbReference type="AlphaFoldDB" id="A0A0D2I4I1"/>
<evidence type="ECO:0000256" key="4">
    <source>
        <dbReference type="ARBA" id="ARBA00023242"/>
    </source>
</evidence>
<evidence type="ECO:0000256" key="3">
    <source>
        <dbReference type="ARBA" id="ARBA00023163"/>
    </source>
</evidence>
<dbReference type="HOGENOM" id="CLU_024655_1_0_1"/>
<dbReference type="GO" id="GO:0008270">
    <property type="term" value="F:zinc ion binding"/>
    <property type="evidence" value="ECO:0007669"/>
    <property type="project" value="InterPro"/>
</dbReference>
<name>A0A0D2I4I1_9EURO</name>
<dbReference type="EMBL" id="KN847482">
    <property type="protein sequence ID" value="KIX00704.1"/>
    <property type="molecule type" value="Genomic_DNA"/>
</dbReference>
<dbReference type="SUPFAM" id="SSF57701">
    <property type="entry name" value="Zn2/Cys6 DNA-binding domain"/>
    <property type="match status" value="1"/>
</dbReference>
<keyword evidence="3" id="KW-0804">Transcription</keyword>
<dbReference type="GeneID" id="25297840"/>
<dbReference type="VEuPathDB" id="FungiDB:Z518_09769"/>
<gene>
    <name evidence="6" type="ORF">Z518_09769</name>
</gene>
<dbReference type="Pfam" id="PF00172">
    <property type="entry name" value="Zn_clus"/>
    <property type="match status" value="1"/>
</dbReference>
<dbReference type="SMART" id="SM00066">
    <property type="entry name" value="GAL4"/>
    <property type="match status" value="1"/>
</dbReference>
<dbReference type="PROSITE" id="PS00463">
    <property type="entry name" value="ZN2_CY6_FUNGAL_1"/>
    <property type="match status" value="1"/>
</dbReference>
<keyword evidence="2" id="KW-0238">DNA-binding</keyword>
<dbReference type="InterPro" id="IPR001138">
    <property type="entry name" value="Zn2Cys6_DnaBD"/>
</dbReference>
<reference evidence="6 7" key="1">
    <citation type="submission" date="2015-01" db="EMBL/GenBank/DDBJ databases">
        <title>The Genome Sequence of Rhinocladiella mackenzie CBS 650.93.</title>
        <authorList>
            <consortium name="The Broad Institute Genomics Platform"/>
            <person name="Cuomo C."/>
            <person name="de Hoog S."/>
            <person name="Gorbushina A."/>
            <person name="Stielow B."/>
            <person name="Teixiera M."/>
            <person name="Abouelleil A."/>
            <person name="Chapman S.B."/>
            <person name="Priest M."/>
            <person name="Young S.K."/>
            <person name="Wortman J."/>
            <person name="Nusbaum C."/>
            <person name="Birren B."/>
        </authorList>
    </citation>
    <scope>NUCLEOTIDE SEQUENCE [LARGE SCALE GENOMIC DNA]</scope>
    <source>
        <strain evidence="6 7">CBS 650.93</strain>
    </source>
</reference>
<dbReference type="RefSeq" id="XP_013267840.1">
    <property type="nucleotide sequence ID" value="XM_013412386.1"/>
</dbReference>
<dbReference type="OrthoDB" id="4216928at2759"/>
<dbReference type="CDD" id="cd00067">
    <property type="entry name" value="GAL4"/>
    <property type="match status" value="1"/>
</dbReference>
<keyword evidence="7" id="KW-1185">Reference proteome</keyword>
<dbReference type="GO" id="GO:0003677">
    <property type="term" value="F:DNA binding"/>
    <property type="evidence" value="ECO:0007669"/>
    <property type="project" value="UniProtKB-KW"/>
</dbReference>
<keyword evidence="4" id="KW-0539">Nucleus</keyword>
<evidence type="ECO:0000313" key="6">
    <source>
        <dbReference type="EMBL" id="KIX00704.1"/>
    </source>
</evidence>
<sequence length="351" mass="39194">MPPSLRKACHACTAAKRRCRPQLPQCTRCSEKGLSCTYDLEPVSNSQTVAPSCLPANQENLRQLLSTCIFDSMPSAHMFAIQLYTPQGFDVRHGLPRVSNFETFTLASEHLNNIPLLTFQHKSTPFVHAQVLSAAKGYSAVPLLKTGDNSSPDMATIFRLLETERQRLLSLKIQELSFVEFLAAFHELAAILVASFLERNRKAVMSSDFEDLVDLFTDWTKHFHSILPETLSSELSAWQAWVIAETARRTFFCTITVGCLLDILQHGFCYYRPGVESLPFDPRTGLWEANTEGDWEATVATHGSKESNLMSWCEFIESGGPEPRRQHDGALQRLLLVGHFGKAAADAQSKA</sequence>
<dbReference type="GO" id="GO:0000981">
    <property type="term" value="F:DNA-binding transcription factor activity, RNA polymerase II-specific"/>
    <property type="evidence" value="ECO:0007669"/>
    <property type="project" value="InterPro"/>
</dbReference>
<accession>A0A0D2I4I1</accession>
<feature type="domain" description="Zn(2)-C6 fungal-type" evidence="5">
    <location>
        <begin position="8"/>
        <end position="38"/>
    </location>
</feature>
<evidence type="ECO:0000259" key="5">
    <source>
        <dbReference type="PROSITE" id="PS50048"/>
    </source>
</evidence>
<dbReference type="Gene3D" id="4.10.240.10">
    <property type="entry name" value="Zn(2)-C6 fungal-type DNA-binding domain"/>
    <property type="match status" value="1"/>
</dbReference>
<dbReference type="InterPro" id="IPR036864">
    <property type="entry name" value="Zn2-C6_fun-type_DNA-bd_sf"/>
</dbReference>